<dbReference type="SUPFAM" id="SSF51735">
    <property type="entry name" value="NAD(P)-binding Rossmann-fold domains"/>
    <property type="match status" value="1"/>
</dbReference>
<dbReference type="CDD" id="cd05269">
    <property type="entry name" value="TMR_SDR_a"/>
    <property type="match status" value="1"/>
</dbReference>
<feature type="domain" description="NAD(P)-binding" evidence="1">
    <location>
        <begin position="7"/>
        <end position="187"/>
    </location>
</feature>
<dbReference type="Proteomes" id="UP001527866">
    <property type="component" value="Unassembled WGS sequence"/>
</dbReference>
<dbReference type="Pfam" id="PF13460">
    <property type="entry name" value="NAD_binding_10"/>
    <property type="match status" value="1"/>
</dbReference>
<dbReference type="InterPro" id="IPR052718">
    <property type="entry name" value="NmrA-type_oxidoreductase"/>
</dbReference>
<organism evidence="2 3">
    <name type="scientific">Nocardiopsis endophytica</name>
    <dbReference type="NCBI Taxonomy" id="3018445"/>
    <lineage>
        <taxon>Bacteria</taxon>
        <taxon>Bacillati</taxon>
        <taxon>Actinomycetota</taxon>
        <taxon>Actinomycetes</taxon>
        <taxon>Streptosporangiales</taxon>
        <taxon>Nocardiopsidaceae</taxon>
        <taxon>Nocardiopsis</taxon>
    </lineage>
</organism>
<proteinExistence type="predicted"/>
<dbReference type="PANTHER" id="PTHR47129:SF1">
    <property type="entry name" value="NMRA-LIKE DOMAIN-CONTAINING PROTEIN"/>
    <property type="match status" value="1"/>
</dbReference>
<reference evidence="2 3" key="1">
    <citation type="submission" date="2023-01" db="EMBL/GenBank/DDBJ databases">
        <title>Draft genome sequence of Nocardiopsis sp. RSe5-2 isolated from halophytes.</title>
        <authorList>
            <person name="Duangmal K."/>
            <person name="Chantavorakit T."/>
        </authorList>
    </citation>
    <scope>NUCLEOTIDE SEQUENCE [LARGE SCALE GENOMIC DNA]</scope>
    <source>
        <strain evidence="2 3">RSe5-2</strain>
    </source>
</reference>
<dbReference type="RefSeq" id="WP_270689839.1">
    <property type="nucleotide sequence ID" value="NZ_JAQFWQ010000121.1"/>
</dbReference>
<dbReference type="EMBL" id="JAQFWQ010000121">
    <property type="protein sequence ID" value="MDA2814433.1"/>
    <property type="molecule type" value="Genomic_DNA"/>
</dbReference>
<accession>A0ABT4UBZ2</accession>
<evidence type="ECO:0000313" key="2">
    <source>
        <dbReference type="EMBL" id="MDA2814433.1"/>
    </source>
</evidence>
<evidence type="ECO:0000313" key="3">
    <source>
        <dbReference type="Proteomes" id="UP001527866"/>
    </source>
</evidence>
<dbReference type="InterPro" id="IPR016040">
    <property type="entry name" value="NAD(P)-bd_dom"/>
</dbReference>
<comment type="caution">
    <text evidence="2">The sequence shown here is derived from an EMBL/GenBank/DDBJ whole genome shotgun (WGS) entry which is preliminary data.</text>
</comment>
<dbReference type="Gene3D" id="3.40.50.720">
    <property type="entry name" value="NAD(P)-binding Rossmann-like Domain"/>
    <property type="match status" value="1"/>
</dbReference>
<dbReference type="Gene3D" id="3.90.25.10">
    <property type="entry name" value="UDP-galactose 4-epimerase, domain 1"/>
    <property type="match status" value="1"/>
</dbReference>
<sequence>MSVVVTGATGQFGRIAVEVLLDRGLPAGSVTATGRDPERLSDLAERGVRTARADYGDPASLKAAFAGADVLLLVSGSEVGQREDQHRNAVEAAAEAGVGHIVYTSAPRATDTTLVLAPEHAATEKIIAASGLTSTILRNGWYNENFLPQLEEARATGRIVGSAGEGLTASAARRDFAEAAAAVLLEPEAHAGAVYELSGDSAWTRADLARALSEVLGREVVYQDVSTEDHAAALERAGLDAGTAGFVAALDTNTRDGELGEVTDTLSRLIGRPTTPIAETLRAHA</sequence>
<dbReference type="PANTHER" id="PTHR47129">
    <property type="entry name" value="QUINONE OXIDOREDUCTASE 2"/>
    <property type="match status" value="1"/>
</dbReference>
<gene>
    <name evidence="2" type="ORF">O4J56_27550</name>
</gene>
<dbReference type="InterPro" id="IPR036291">
    <property type="entry name" value="NAD(P)-bd_dom_sf"/>
</dbReference>
<evidence type="ECO:0000259" key="1">
    <source>
        <dbReference type="Pfam" id="PF13460"/>
    </source>
</evidence>
<keyword evidence="3" id="KW-1185">Reference proteome</keyword>
<protein>
    <submittedName>
        <fullName evidence="2">SDR family oxidoreductase</fullName>
    </submittedName>
</protein>
<name>A0ABT4UBZ2_9ACTN</name>